<keyword evidence="2" id="KW-1185">Reference proteome</keyword>
<organism evidence="1 2">
    <name type="scientific">Paxillus rubicundulus Ve08.2h10</name>
    <dbReference type="NCBI Taxonomy" id="930991"/>
    <lineage>
        <taxon>Eukaryota</taxon>
        <taxon>Fungi</taxon>
        <taxon>Dikarya</taxon>
        <taxon>Basidiomycota</taxon>
        <taxon>Agaricomycotina</taxon>
        <taxon>Agaricomycetes</taxon>
        <taxon>Agaricomycetidae</taxon>
        <taxon>Boletales</taxon>
        <taxon>Paxilineae</taxon>
        <taxon>Paxillaceae</taxon>
        <taxon>Paxillus</taxon>
    </lineage>
</organism>
<name>A0A0D0CQJ6_9AGAM</name>
<dbReference type="InParanoid" id="A0A0D0CQJ6"/>
<gene>
    <name evidence="1" type="ORF">PAXRUDRAFT_834935</name>
</gene>
<sequence length="53" mass="5894">MRWAIGLAVTVAAVGVIYRRRQAAFASKNGFLLPPGPPPKWFWENAMPVVKQV</sequence>
<feature type="non-terminal residue" evidence="1">
    <location>
        <position position="53"/>
    </location>
</feature>
<evidence type="ECO:0000313" key="2">
    <source>
        <dbReference type="Proteomes" id="UP000054538"/>
    </source>
</evidence>
<dbReference type="EMBL" id="KN826896">
    <property type="protein sequence ID" value="KIK77638.1"/>
    <property type="molecule type" value="Genomic_DNA"/>
</dbReference>
<reference evidence="1 2" key="1">
    <citation type="submission" date="2014-04" db="EMBL/GenBank/DDBJ databases">
        <authorList>
            <consortium name="DOE Joint Genome Institute"/>
            <person name="Kuo A."/>
            <person name="Kohler A."/>
            <person name="Jargeat P."/>
            <person name="Nagy L.G."/>
            <person name="Floudas D."/>
            <person name="Copeland A."/>
            <person name="Barry K.W."/>
            <person name="Cichocki N."/>
            <person name="Veneault-Fourrey C."/>
            <person name="LaButti K."/>
            <person name="Lindquist E.A."/>
            <person name="Lipzen A."/>
            <person name="Lundell T."/>
            <person name="Morin E."/>
            <person name="Murat C."/>
            <person name="Sun H."/>
            <person name="Tunlid A."/>
            <person name="Henrissat B."/>
            <person name="Grigoriev I.V."/>
            <person name="Hibbett D.S."/>
            <person name="Martin F."/>
            <person name="Nordberg H.P."/>
            <person name="Cantor M.N."/>
            <person name="Hua S.X."/>
        </authorList>
    </citation>
    <scope>NUCLEOTIDE SEQUENCE [LARGE SCALE GENOMIC DNA]</scope>
    <source>
        <strain evidence="1 2">Ve08.2h10</strain>
    </source>
</reference>
<dbReference type="AlphaFoldDB" id="A0A0D0CQJ6"/>
<proteinExistence type="predicted"/>
<accession>A0A0D0CQJ6</accession>
<reference evidence="2" key="2">
    <citation type="submission" date="2015-01" db="EMBL/GenBank/DDBJ databases">
        <title>Evolutionary Origins and Diversification of the Mycorrhizal Mutualists.</title>
        <authorList>
            <consortium name="DOE Joint Genome Institute"/>
            <consortium name="Mycorrhizal Genomics Consortium"/>
            <person name="Kohler A."/>
            <person name="Kuo A."/>
            <person name="Nagy L.G."/>
            <person name="Floudas D."/>
            <person name="Copeland A."/>
            <person name="Barry K.W."/>
            <person name="Cichocki N."/>
            <person name="Veneault-Fourrey C."/>
            <person name="LaButti K."/>
            <person name="Lindquist E.A."/>
            <person name="Lipzen A."/>
            <person name="Lundell T."/>
            <person name="Morin E."/>
            <person name="Murat C."/>
            <person name="Riley R."/>
            <person name="Ohm R."/>
            <person name="Sun H."/>
            <person name="Tunlid A."/>
            <person name="Henrissat B."/>
            <person name="Grigoriev I.V."/>
            <person name="Hibbett D.S."/>
            <person name="Martin F."/>
        </authorList>
    </citation>
    <scope>NUCLEOTIDE SEQUENCE [LARGE SCALE GENOMIC DNA]</scope>
    <source>
        <strain evidence="2">Ve08.2h10</strain>
    </source>
</reference>
<dbReference type="Proteomes" id="UP000054538">
    <property type="component" value="Unassembled WGS sequence"/>
</dbReference>
<protein>
    <submittedName>
        <fullName evidence="1">Uncharacterized protein</fullName>
    </submittedName>
</protein>
<evidence type="ECO:0000313" key="1">
    <source>
        <dbReference type="EMBL" id="KIK77638.1"/>
    </source>
</evidence>
<dbReference type="HOGENOM" id="CLU_3074314_0_0_1"/>